<dbReference type="AlphaFoldDB" id="A0A1G6UPJ6"/>
<organism evidence="2 3">
    <name type="scientific">Ruegeria marina</name>
    <dbReference type="NCBI Taxonomy" id="639004"/>
    <lineage>
        <taxon>Bacteria</taxon>
        <taxon>Pseudomonadati</taxon>
        <taxon>Pseudomonadota</taxon>
        <taxon>Alphaproteobacteria</taxon>
        <taxon>Rhodobacterales</taxon>
        <taxon>Roseobacteraceae</taxon>
        <taxon>Ruegeria</taxon>
    </lineage>
</organism>
<evidence type="ECO:0000313" key="2">
    <source>
        <dbReference type="EMBL" id="SDD43164.1"/>
    </source>
</evidence>
<dbReference type="EMBL" id="FMZV01000007">
    <property type="protein sequence ID" value="SDD43164.1"/>
    <property type="molecule type" value="Genomic_DNA"/>
</dbReference>
<feature type="region of interest" description="Disordered" evidence="1">
    <location>
        <begin position="1"/>
        <end position="45"/>
    </location>
</feature>
<sequence length="45" mass="4889">MQSNAHSGAWRRFDNQEKHAFGNDGAVPFSAKNQSGEKLALMTGP</sequence>
<keyword evidence="3" id="KW-1185">Reference proteome</keyword>
<protein>
    <submittedName>
        <fullName evidence="2">Uncharacterized protein</fullName>
    </submittedName>
</protein>
<name>A0A1G6UPJ6_9RHOB</name>
<proteinExistence type="predicted"/>
<evidence type="ECO:0000313" key="3">
    <source>
        <dbReference type="Proteomes" id="UP000199628"/>
    </source>
</evidence>
<evidence type="ECO:0000256" key="1">
    <source>
        <dbReference type="SAM" id="MobiDB-lite"/>
    </source>
</evidence>
<accession>A0A1G6UPJ6</accession>
<reference evidence="3" key="1">
    <citation type="submission" date="2016-10" db="EMBL/GenBank/DDBJ databases">
        <authorList>
            <person name="Varghese N."/>
            <person name="Submissions S."/>
        </authorList>
    </citation>
    <scope>NUCLEOTIDE SEQUENCE [LARGE SCALE GENOMIC DNA]</scope>
    <source>
        <strain evidence="3">CGMCC 1.9108</strain>
    </source>
</reference>
<gene>
    <name evidence="2" type="ORF">SAMN04488239_107126</name>
</gene>
<dbReference type="Proteomes" id="UP000199628">
    <property type="component" value="Unassembled WGS sequence"/>
</dbReference>
<feature type="compositionally biased region" description="Basic and acidic residues" evidence="1">
    <location>
        <begin position="11"/>
        <end position="21"/>
    </location>
</feature>